<name>A0ACC1L2F6_9FUNG</name>
<sequence>SDPRRLPPSYDPAMHPLGHPAPYAGGEMPAARGTGDYHEHARVPQPYPQYRPAPAADDARQPLAHPAYGHPHRPWSPHHRPQQHYVPAPPGHAPASDARYSPYNRIELGARNGRHHAPLPFPDHPPPRHHYPPHAGIHAGPHAPWHPGYPPMSTTTTTTPETPTAAVAADRPASLHSHHQHQPPLASDPRRRPDPAASPPRPEAIGGPPQRRIAVHSLLISDSSSSPEKPRQSQ</sequence>
<feature type="non-terminal residue" evidence="1">
    <location>
        <position position="1"/>
    </location>
</feature>
<dbReference type="EMBL" id="JANBUN010001217">
    <property type="protein sequence ID" value="KAJ2799100.1"/>
    <property type="molecule type" value="Genomic_DNA"/>
</dbReference>
<protein>
    <submittedName>
        <fullName evidence="1">Uncharacterized protein</fullName>
    </submittedName>
</protein>
<keyword evidence="2" id="KW-1185">Reference proteome</keyword>
<dbReference type="Proteomes" id="UP001140087">
    <property type="component" value="Unassembled WGS sequence"/>
</dbReference>
<evidence type="ECO:0000313" key="1">
    <source>
        <dbReference type="EMBL" id="KAJ2799100.1"/>
    </source>
</evidence>
<comment type="caution">
    <text evidence="1">The sequence shown here is derived from an EMBL/GenBank/DDBJ whole genome shotgun (WGS) entry which is preliminary data.</text>
</comment>
<organism evidence="1 2">
    <name type="scientific">Coemansia helicoidea</name>
    <dbReference type="NCBI Taxonomy" id="1286919"/>
    <lineage>
        <taxon>Eukaryota</taxon>
        <taxon>Fungi</taxon>
        <taxon>Fungi incertae sedis</taxon>
        <taxon>Zoopagomycota</taxon>
        <taxon>Kickxellomycotina</taxon>
        <taxon>Kickxellomycetes</taxon>
        <taxon>Kickxellales</taxon>
        <taxon>Kickxellaceae</taxon>
        <taxon>Coemansia</taxon>
    </lineage>
</organism>
<gene>
    <name evidence="1" type="ORF">H4R21_003673</name>
</gene>
<evidence type="ECO:0000313" key="2">
    <source>
        <dbReference type="Proteomes" id="UP001140087"/>
    </source>
</evidence>
<proteinExistence type="predicted"/>
<accession>A0ACC1L2F6</accession>
<reference evidence="1" key="1">
    <citation type="submission" date="2022-07" db="EMBL/GenBank/DDBJ databases">
        <title>Phylogenomic reconstructions and comparative analyses of Kickxellomycotina fungi.</title>
        <authorList>
            <person name="Reynolds N.K."/>
            <person name="Stajich J.E."/>
            <person name="Barry K."/>
            <person name="Grigoriev I.V."/>
            <person name="Crous P."/>
            <person name="Smith M.E."/>
        </authorList>
    </citation>
    <scope>NUCLEOTIDE SEQUENCE</scope>
    <source>
        <strain evidence="1">BCRC 34780</strain>
    </source>
</reference>